<keyword evidence="14" id="KW-0067">ATP-binding</keyword>
<evidence type="ECO:0000256" key="3">
    <source>
        <dbReference type="ARBA" id="ARBA00012438"/>
    </source>
</evidence>
<keyword evidence="14" id="KW-0547">Nucleotide-binding</keyword>
<proteinExistence type="predicted"/>
<dbReference type="CDD" id="cd00075">
    <property type="entry name" value="HATPase"/>
    <property type="match status" value="1"/>
</dbReference>
<evidence type="ECO:0000256" key="5">
    <source>
        <dbReference type="ARBA" id="ARBA00022679"/>
    </source>
</evidence>
<reference evidence="14" key="2">
    <citation type="submission" date="2024-02" db="EMBL/GenBank/DDBJ databases">
        <authorList>
            <person name="Prathaban M."/>
            <person name="Mythili R."/>
            <person name="Sharmila Devi N."/>
            <person name="Sobanaa M."/>
            <person name="Prathiviraj R."/>
            <person name="Selvin J."/>
        </authorList>
    </citation>
    <scope>NUCLEOTIDE SEQUENCE</scope>
    <source>
        <strain evidence="14">MP1014</strain>
    </source>
</reference>
<evidence type="ECO:0000256" key="2">
    <source>
        <dbReference type="ARBA" id="ARBA00004236"/>
    </source>
</evidence>
<evidence type="ECO:0000256" key="11">
    <source>
        <dbReference type="SAM" id="Phobius"/>
    </source>
</evidence>
<dbReference type="InterPro" id="IPR003660">
    <property type="entry name" value="HAMP_dom"/>
</dbReference>
<evidence type="ECO:0000256" key="9">
    <source>
        <dbReference type="ARBA" id="ARBA00023012"/>
    </source>
</evidence>
<evidence type="ECO:0000256" key="4">
    <source>
        <dbReference type="ARBA" id="ARBA00022553"/>
    </source>
</evidence>
<accession>A0ABU7Z407</accession>
<sequence>MTDDRTAPRGLSLRLRLTLVAAGLTGAALVLGAFALTSVVSQSRIAATDDVLRGTAEQVTALVAEDRLPRVLAADEPGQIVQLVDAAGRVVASSPNASRTLPVLAPANLVSTTDGAATRQDSAYGSGPARVLVDTLPTGERVVTALPLATVEGVLTALRLSLGVVVPLLTLALGLVTWVLLGRALRPVEELRAAADRVSGVGGPGTLPVPRARELAALAQTLNAMLDRLDTAARRQTDFVADAAHELRSPVAALRTSIEVAAAHPEAYETGELMPDLQHEVVRLQALADDLLVLARVGASPPEVRDVDLRDVVRHAAGDVDLHGQGRAVVDPSAVERVVRNLVENARRFARDRVEVEVRDGVVTVDDDGPGIPAADRERVFDRFTRLGSARERDGGGTGLGLAIAREIAREHGGEVTLDDGPLGGLRATVTLPISGASAPAGSRASRPS</sequence>
<dbReference type="Pfam" id="PF00512">
    <property type="entry name" value="HisKA"/>
    <property type="match status" value="1"/>
</dbReference>
<keyword evidence="5" id="KW-0808">Transferase</keyword>
<dbReference type="SUPFAM" id="SSF47384">
    <property type="entry name" value="Homodimeric domain of signal transducing histidine kinase"/>
    <property type="match status" value="1"/>
</dbReference>
<keyword evidence="15" id="KW-1185">Reference proteome</keyword>
<keyword evidence="4" id="KW-0597">Phosphoprotein</keyword>
<comment type="subcellular location">
    <subcellularLocation>
        <location evidence="2">Cell membrane</location>
    </subcellularLocation>
</comment>
<keyword evidence="7" id="KW-0418">Kinase</keyword>
<dbReference type="InterPro" id="IPR003661">
    <property type="entry name" value="HisK_dim/P_dom"/>
</dbReference>
<keyword evidence="6 11" id="KW-0812">Transmembrane</keyword>
<feature type="domain" description="Histidine kinase" evidence="12">
    <location>
        <begin position="242"/>
        <end position="436"/>
    </location>
</feature>
<keyword evidence="9" id="KW-0902">Two-component regulatory system</keyword>
<evidence type="ECO:0000313" key="14">
    <source>
        <dbReference type="EMBL" id="MEG3614186.1"/>
    </source>
</evidence>
<dbReference type="PANTHER" id="PTHR45436:SF5">
    <property type="entry name" value="SENSOR HISTIDINE KINASE TRCS"/>
    <property type="match status" value="1"/>
</dbReference>
<dbReference type="SUPFAM" id="SSF55874">
    <property type="entry name" value="ATPase domain of HSP90 chaperone/DNA topoisomerase II/histidine kinase"/>
    <property type="match status" value="1"/>
</dbReference>
<dbReference type="InterPro" id="IPR036890">
    <property type="entry name" value="HATPase_C_sf"/>
</dbReference>
<evidence type="ECO:0000313" key="15">
    <source>
        <dbReference type="Proteomes" id="UP001310387"/>
    </source>
</evidence>
<evidence type="ECO:0000256" key="7">
    <source>
        <dbReference type="ARBA" id="ARBA00022777"/>
    </source>
</evidence>
<dbReference type="Gene3D" id="1.10.287.130">
    <property type="match status" value="1"/>
</dbReference>
<feature type="transmembrane region" description="Helical" evidence="11">
    <location>
        <begin position="15"/>
        <end position="36"/>
    </location>
</feature>
<dbReference type="PRINTS" id="PR00344">
    <property type="entry name" value="BCTRLSENSOR"/>
</dbReference>
<dbReference type="EMBL" id="JBAGLP010000107">
    <property type="protein sequence ID" value="MEG3614186.1"/>
    <property type="molecule type" value="Genomic_DNA"/>
</dbReference>
<dbReference type="RefSeq" id="WP_332901022.1">
    <property type="nucleotide sequence ID" value="NZ_JBAGLP010000107.1"/>
</dbReference>
<reference evidence="14" key="1">
    <citation type="journal article" date="2024" name="Antonie Van Leeuwenhoek">
        <title>Isoptericola haloaureus sp. nov., a dimorphic actinobacterium isolated from mangrove sediments of southeast India, implicating biosaline agricultural significance through nitrogen fixation and salt tolerance genes.</title>
        <authorList>
            <person name="Prathaban M."/>
            <person name="Prathiviraj R."/>
            <person name="Ravichandran M."/>
            <person name="Natarajan S.D."/>
            <person name="Sobanaa M."/>
            <person name="Hari Krishna Kumar S."/>
            <person name="Chandrasekar V."/>
            <person name="Selvin J."/>
        </authorList>
    </citation>
    <scope>NUCLEOTIDE SEQUENCE</scope>
    <source>
        <strain evidence="14">MP1014</strain>
    </source>
</reference>
<dbReference type="Gene3D" id="6.10.340.10">
    <property type="match status" value="1"/>
</dbReference>
<dbReference type="PROSITE" id="PS50109">
    <property type="entry name" value="HIS_KIN"/>
    <property type="match status" value="1"/>
</dbReference>
<dbReference type="PANTHER" id="PTHR45436">
    <property type="entry name" value="SENSOR HISTIDINE KINASE YKOH"/>
    <property type="match status" value="1"/>
</dbReference>
<dbReference type="InterPro" id="IPR005467">
    <property type="entry name" value="His_kinase_dom"/>
</dbReference>
<dbReference type="Proteomes" id="UP001310387">
    <property type="component" value="Unassembled WGS sequence"/>
</dbReference>
<dbReference type="InterPro" id="IPR003594">
    <property type="entry name" value="HATPase_dom"/>
</dbReference>
<evidence type="ECO:0000256" key="10">
    <source>
        <dbReference type="ARBA" id="ARBA00023136"/>
    </source>
</evidence>
<dbReference type="Pfam" id="PF02518">
    <property type="entry name" value="HATPase_c"/>
    <property type="match status" value="1"/>
</dbReference>
<organism evidence="14 15">
    <name type="scientific">Isoptericola haloaureus</name>
    <dbReference type="NCBI Taxonomy" id="1542902"/>
    <lineage>
        <taxon>Bacteria</taxon>
        <taxon>Bacillati</taxon>
        <taxon>Actinomycetota</taxon>
        <taxon>Actinomycetes</taxon>
        <taxon>Micrococcales</taxon>
        <taxon>Promicromonosporaceae</taxon>
        <taxon>Isoptericola</taxon>
    </lineage>
</organism>
<dbReference type="Pfam" id="PF00672">
    <property type="entry name" value="HAMP"/>
    <property type="match status" value="1"/>
</dbReference>
<dbReference type="Gene3D" id="3.30.565.10">
    <property type="entry name" value="Histidine kinase-like ATPase, C-terminal domain"/>
    <property type="match status" value="1"/>
</dbReference>
<keyword evidence="8 11" id="KW-1133">Transmembrane helix</keyword>
<evidence type="ECO:0000259" key="13">
    <source>
        <dbReference type="PROSITE" id="PS50885"/>
    </source>
</evidence>
<feature type="domain" description="HAMP" evidence="13">
    <location>
        <begin position="182"/>
        <end position="234"/>
    </location>
</feature>
<evidence type="ECO:0000256" key="6">
    <source>
        <dbReference type="ARBA" id="ARBA00022692"/>
    </source>
</evidence>
<name>A0ABU7Z407_9MICO</name>
<comment type="catalytic activity">
    <reaction evidence="1">
        <text>ATP + protein L-histidine = ADP + protein N-phospho-L-histidine.</text>
        <dbReference type="EC" id="2.7.13.3"/>
    </reaction>
</comment>
<dbReference type="PROSITE" id="PS50885">
    <property type="entry name" value="HAMP"/>
    <property type="match status" value="1"/>
</dbReference>
<dbReference type="GO" id="GO:0005524">
    <property type="term" value="F:ATP binding"/>
    <property type="evidence" value="ECO:0007669"/>
    <property type="project" value="UniProtKB-KW"/>
</dbReference>
<comment type="caution">
    <text evidence="14">The sequence shown here is derived from an EMBL/GenBank/DDBJ whole genome shotgun (WGS) entry which is preliminary data.</text>
</comment>
<dbReference type="SMART" id="SM00387">
    <property type="entry name" value="HATPase_c"/>
    <property type="match status" value="1"/>
</dbReference>
<protein>
    <recommendedName>
        <fullName evidence="3">histidine kinase</fullName>
        <ecNumber evidence="3">2.7.13.3</ecNumber>
    </recommendedName>
</protein>
<dbReference type="CDD" id="cd06225">
    <property type="entry name" value="HAMP"/>
    <property type="match status" value="1"/>
</dbReference>
<dbReference type="InterPro" id="IPR050428">
    <property type="entry name" value="TCS_sensor_his_kinase"/>
</dbReference>
<evidence type="ECO:0000256" key="8">
    <source>
        <dbReference type="ARBA" id="ARBA00022989"/>
    </source>
</evidence>
<keyword evidence="10 11" id="KW-0472">Membrane</keyword>
<dbReference type="InterPro" id="IPR036097">
    <property type="entry name" value="HisK_dim/P_sf"/>
</dbReference>
<gene>
    <name evidence="14" type="ORF">V5O49_03510</name>
</gene>
<dbReference type="EC" id="2.7.13.3" evidence="3"/>
<evidence type="ECO:0000259" key="12">
    <source>
        <dbReference type="PROSITE" id="PS50109"/>
    </source>
</evidence>
<evidence type="ECO:0000256" key="1">
    <source>
        <dbReference type="ARBA" id="ARBA00000085"/>
    </source>
</evidence>
<dbReference type="SMART" id="SM00304">
    <property type="entry name" value="HAMP"/>
    <property type="match status" value="1"/>
</dbReference>
<feature type="transmembrane region" description="Helical" evidence="11">
    <location>
        <begin position="160"/>
        <end position="181"/>
    </location>
</feature>
<dbReference type="SMART" id="SM00388">
    <property type="entry name" value="HisKA"/>
    <property type="match status" value="1"/>
</dbReference>
<dbReference type="CDD" id="cd00082">
    <property type="entry name" value="HisKA"/>
    <property type="match status" value="1"/>
</dbReference>
<dbReference type="InterPro" id="IPR004358">
    <property type="entry name" value="Sig_transdc_His_kin-like_C"/>
</dbReference>